<dbReference type="Proteomes" id="UP000233332">
    <property type="component" value="Unassembled WGS sequence"/>
</dbReference>
<dbReference type="AlphaFoldDB" id="A0A2N3L3X6"/>
<dbReference type="PRINTS" id="PR00455">
    <property type="entry name" value="HTHTETR"/>
</dbReference>
<gene>
    <name evidence="5" type="ORF">COO92_16515</name>
</gene>
<organism evidence="5 6">
    <name type="scientific">Thalassospira lohafexi</name>
    <dbReference type="NCBI Taxonomy" id="744227"/>
    <lineage>
        <taxon>Bacteria</taxon>
        <taxon>Pseudomonadati</taxon>
        <taxon>Pseudomonadota</taxon>
        <taxon>Alphaproteobacteria</taxon>
        <taxon>Rhodospirillales</taxon>
        <taxon>Thalassospiraceae</taxon>
        <taxon>Thalassospira</taxon>
    </lineage>
</organism>
<dbReference type="EMBL" id="NXGX01000006">
    <property type="protein sequence ID" value="PKR57543.1"/>
    <property type="molecule type" value="Genomic_DNA"/>
</dbReference>
<protein>
    <submittedName>
        <fullName evidence="5">TetR family transcriptional regulator</fullName>
    </submittedName>
</protein>
<feature type="region of interest" description="Disordered" evidence="3">
    <location>
        <begin position="1"/>
        <end position="22"/>
    </location>
</feature>
<dbReference type="Pfam" id="PF00440">
    <property type="entry name" value="TetR_N"/>
    <property type="match status" value="1"/>
</dbReference>
<dbReference type="GO" id="GO:0000976">
    <property type="term" value="F:transcription cis-regulatory region binding"/>
    <property type="evidence" value="ECO:0007669"/>
    <property type="project" value="TreeGrafter"/>
</dbReference>
<evidence type="ECO:0000256" key="2">
    <source>
        <dbReference type="PROSITE-ProRule" id="PRU00335"/>
    </source>
</evidence>
<keyword evidence="6" id="KW-1185">Reference proteome</keyword>
<reference evidence="5 6" key="1">
    <citation type="submission" date="2017-09" db="EMBL/GenBank/DDBJ databases">
        <title>Biodiversity and function of Thalassospira species in the particle-attached aromatic-hydrocarbon-degrading consortia from the surface seawater of the China South Sea.</title>
        <authorList>
            <person name="Dong C."/>
            <person name="Lai Q."/>
            <person name="Shao Z."/>
        </authorList>
    </citation>
    <scope>NUCLEOTIDE SEQUENCE [LARGE SCALE GENOMIC DNA]</scope>
    <source>
        <strain evidence="5 6">139Z-12</strain>
    </source>
</reference>
<evidence type="ECO:0000259" key="4">
    <source>
        <dbReference type="PROSITE" id="PS50977"/>
    </source>
</evidence>
<dbReference type="PANTHER" id="PTHR30055">
    <property type="entry name" value="HTH-TYPE TRANSCRIPTIONAL REGULATOR RUTR"/>
    <property type="match status" value="1"/>
</dbReference>
<keyword evidence="1 2" id="KW-0238">DNA-binding</keyword>
<proteinExistence type="predicted"/>
<feature type="domain" description="HTH tetR-type" evidence="4">
    <location>
        <begin position="25"/>
        <end position="85"/>
    </location>
</feature>
<evidence type="ECO:0000313" key="5">
    <source>
        <dbReference type="EMBL" id="PKR57543.1"/>
    </source>
</evidence>
<name>A0A2N3L3X6_9PROT</name>
<dbReference type="Gene3D" id="1.10.357.10">
    <property type="entry name" value="Tetracycline Repressor, domain 2"/>
    <property type="match status" value="1"/>
</dbReference>
<evidence type="ECO:0000313" key="6">
    <source>
        <dbReference type="Proteomes" id="UP000233332"/>
    </source>
</evidence>
<evidence type="ECO:0000256" key="1">
    <source>
        <dbReference type="ARBA" id="ARBA00023125"/>
    </source>
</evidence>
<dbReference type="SUPFAM" id="SSF46689">
    <property type="entry name" value="Homeodomain-like"/>
    <property type="match status" value="1"/>
</dbReference>
<dbReference type="InterPro" id="IPR001647">
    <property type="entry name" value="HTH_TetR"/>
</dbReference>
<dbReference type="Pfam" id="PF17928">
    <property type="entry name" value="TetR_C_22"/>
    <property type="match status" value="1"/>
</dbReference>
<dbReference type="InterPro" id="IPR009057">
    <property type="entry name" value="Homeodomain-like_sf"/>
</dbReference>
<accession>A0A2N3L3X6</accession>
<dbReference type="GO" id="GO:0003700">
    <property type="term" value="F:DNA-binding transcription factor activity"/>
    <property type="evidence" value="ECO:0007669"/>
    <property type="project" value="TreeGrafter"/>
</dbReference>
<dbReference type="PROSITE" id="PS50977">
    <property type="entry name" value="HTH_TETR_2"/>
    <property type="match status" value="1"/>
</dbReference>
<dbReference type="PANTHER" id="PTHR30055:SF226">
    <property type="entry name" value="HTH-TYPE TRANSCRIPTIONAL REGULATOR PKSA"/>
    <property type="match status" value="1"/>
</dbReference>
<feature type="DNA-binding region" description="H-T-H motif" evidence="2">
    <location>
        <begin position="48"/>
        <end position="67"/>
    </location>
</feature>
<dbReference type="InterPro" id="IPR041674">
    <property type="entry name" value="TetR_C_22"/>
</dbReference>
<dbReference type="InterPro" id="IPR050109">
    <property type="entry name" value="HTH-type_TetR-like_transc_reg"/>
</dbReference>
<comment type="caution">
    <text evidence="5">The sequence shown here is derived from an EMBL/GenBank/DDBJ whole genome shotgun (WGS) entry which is preliminary data.</text>
</comment>
<evidence type="ECO:0000256" key="3">
    <source>
        <dbReference type="SAM" id="MobiDB-lite"/>
    </source>
</evidence>
<sequence>MKTGRKYLSDNAKKMRRAPTQKRSRERVQNILKVACELIALQGSDGMKMGELAEKAGVSIGSLYQYFPDKAAIIHALADRYNDESRHCIEEALSAVTSAHNLIAAFDQLIDTYFELFLAEPVICDIWTGTQADKTLRDMELEVSRENGAFLARTIARLRNEQTADPSISARCLLIMSMGEATMRLAISVPVEEGREIVGSYKRMTRREITEMLDAS</sequence>